<proteinExistence type="predicted"/>
<comment type="caution">
    <text evidence="3">The sequence shown here is derived from an EMBL/GenBank/DDBJ whole genome shotgun (WGS) entry which is preliminary data.</text>
</comment>
<keyword evidence="2" id="KW-0472">Membrane</keyword>
<accession>A0ABY3C6N6</accession>
<evidence type="ECO:0000256" key="1">
    <source>
        <dbReference type="SAM" id="MobiDB-lite"/>
    </source>
</evidence>
<keyword evidence="4" id="KW-1185">Reference proteome</keyword>
<evidence type="ECO:0000256" key="2">
    <source>
        <dbReference type="SAM" id="Phobius"/>
    </source>
</evidence>
<sequence>MNTIEKASGYAQEAAGRVSDISAQTSKAMSEKGEQMLKAQRKLMKRGRNYVSDHPMASIGIAAMIGLVLNRMFSYR</sequence>
<evidence type="ECO:0000313" key="3">
    <source>
        <dbReference type="EMBL" id="TRW91256.1"/>
    </source>
</evidence>
<reference evidence="3 4" key="1">
    <citation type="journal article" date="2019" name="Antonie Van Leeuwenhoek">
        <title>Description of 'Ca. Methylobacter oryzae' KRF1, a novel species from the environmentally important Methylobacter clade 2.</title>
        <authorList>
            <person name="Khatri K."/>
            <person name="Mohite J.A."/>
            <person name="Pandit P.S."/>
            <person name="Bahulikar R."/>
            <person name="Rahalkar M.C."/>
        </authorList>
    </citation>
    <scope>NUCLEOTIDE SEQUENCE [LARGE SCALE GENOMIC DNA]</scope>
    <source>
        <strain evidence="3 4">KRF1</strain>
    </source>
</reference>
<dbReference type="RefSeq" id="WP_127027730.1">
    <property type="nucleotide sequence ID" value="NZ_RYFG02000114.1"/>
</dbReference>
<dbReference type="EMBL" id="RYFG02000114">
    <property type="protein sequence ID" value="TRW91256.1"/>
    <property type="molecule type" value="Genomic_DNA"/>
</dbReference>
<dbReference type="Proteomes" id="UP000733744">
    <property type="component" value="Unassembled WGS sequence"/>
</dbReference>
<organism evidence="3 4">
    <name type="scientific">Candidatus Methylobacter oryzae</name>
    <dbReference type="NCBI Taxonomy" id="2497749"/>
    <lineage>
        <taxon>Bacteria</taxon>
        <taxon>Pseudomonadati</taxon>
        <taxon>Pseudomonadota</taxon>
        <taxon>Gammaproteobacteria</taxon>
        <taxon>Methylococcales</taxon>
        <taxon>Methylococcaceae</taxon>
        <taxon>Methylobacter</taxon>
    </lineage>
</organism>
<name>A0ABY3C6N6_9GAMM</name>
<protein>
    <submittedName>
        <fullName evidence="3">DUF883 domain-containing protein</fullName>
    </submittedName>
</protein>
<gene>
    <name evidence="3" type="ORF">EKO24_017755</name>
</gene>
<evidence type="ECO:0000313" key="4">
    <source>
        <dbReference type="Proteomes" id="UP000733744"/>
    </source>
</evidence>
<keyword evidence="2" id="KW-0812">Transmembrane</keyword>
<keyword evidence="2" id="KW-1133">Transmembrane helix</keyword>
<feature type="region of interest" description="Disordered" evidence="1">
    <location>
        <begin position="1"/>
        <end position="30"/>
    </location>
</feature>
<feature type="transmembrane region" description="Helical" evidence="2">
    <location>
        <begin position="54"/>
        <end position="73"/>
    </location>
</feature>